<protein>
    <submittedName>
        <fullName evidence="1">Uncharacterized protein</fullName>
    </submittedName>
</protein>
<evidence type="ECO:0000313" key="2">
    <source>
        <dbReference type="Proteomes" id="UP000030764"/>
    </source>
</evidence>
<proteinExistence type="predicted"/>
<dbReference type="EMBL" id="KL363209">
    <property type="protein sequence ID" value="KFD54243.1"/>
    <property type="molecule type" value="Genomic_DNA"/>
</dbReference>
<dbReference type="AlphaFoldDB" id="A0A085MAJ7"/>
<dbReference type="Proteomes" id="UP000030764">
    <property type="component" value="Unassembled WGS sequence"/>
</dbReference>
<accession>A0A085MAJ7</accession>
<organism evidence="1 2">
    <name type="scientific">Trichuris suis</name>
    <name type="common">pig whipworm</name>
    <dbReference type="NCBI Taxonomy" id="68888"/>
    <lineage>
        <taxon>Eukaryota</taxon>
        <taxon>Metazoa</taxon>
        <taxon>Ecdysozoa</taxon>
        <taxon>Nematoda</taxon>
        <taxon>Enoplea</taxon>
        <taxon>Dorylaimia</taxon>
        <taxon>Trichinellida</taxon>
        <taxon>Trichuridae</taxon>
        <taxon>Trichuris</taxon>
    </lineage>
</organism>
<evidence type="ECO:0000313" key="1">
    <source>
        <dbReference type="EMBL" id="KFD54243.1"/>
    </source>
</evidence>
<keyword evidence="2" id="KW-1185">Reference proteome</keyword>
<name>A0A085MAJ7_9BILA</name>
<sequence>MVSISGVSGNGHNCRAIAAGRTLRKLKTMDVQLHKEVKFHRFTTAASTNVESADLSEKAFNLCTLQSTAYIVLPSWSECRLAKKTLLFNILSKTQQQQLVQNSQSTQYWPYVASPHDELESRETQLKARKK</sequence>
<reference evidence="1 2" key="1">
    <citation type="journal article" date="2014" name="Nat. Genet.">
        <title>Genome and transcriptome of the porcine whipworm Trichuris suis.</title>
        <authorList>
            <person name="Jex A.R."/>
            <person name="Nejsum P."/>
            <person name="Schwarz E.M."/>
            <person name="Hu L."/>
            <person name="Young N.D."/>
            <person name="Hall R.S."/>
            <person name="Korhonen P.K."/>
            <person name="Liao S."/>
            <person name="Thamsborg S."/>
            <person name="Xia J."/>
            <person name="Xu P."/>
            <person name="Wang S."/>
            <person name="Scheerlinck J.P."/>
            <person name="Hofmann A."/>
            <person name="Sternberg P.W."/>
            <person name="Wang J."/>
            <person name="Gasser R.B."/>
        </authorList>
    </citation>
    <scope>NUCLEOTIDE SEQUENCE [LARGE SCALE GENOMIC DNA]</scope>
    <source>
        <strain evidence="1">DCEP-RM93M</strain>
    </source>
</reference>
<gene>
    <name evidence="1" type="ORF">M513_04785</name>
</gene>